<gene>
    <name evidence="1" type="ORF">GCM10011354_19250</name>
</gene>
<evidence type="ECO:0000313" key="1">
    <source>
        <dbReference type="EMBL" id="GGI06470.1"/>
    </source>
</evidence>
<sequence>MAIGLGLGLLALVLLGLATVGLVAGGIALNRRHRREDAARSADRVNGP</sequence>
<dbReference type="RefSeq" id="WP_165404105.1">
    <property type="nucleotide sequence ID" value="NZ_BMHA01000006.1"/>
</dbReference>
<accession>A0A8J3AAE3</accession>
<evidence type="ECO:0000313" key="2">
    <source>
        <dbReference type="Proteomes" id="UP000650511"/>
    </source>
</evidence>
<proteinExistence type="predicted"/>
<reference evidence="1" key="1">
    <citation type="journal article" date="2014" name="Int. J. Syst. Evol. Microbiol.">
        <title>Complete genome sequence of Corynebacterium casei LMG S-19264T (=DSM 44701T), isolated from a smear-ripened cheese.</title>
        <authorList>
            <consortium name="US DOE Joint Genome Institute (JGI-PGF)"/>
            <person name="Walter F."/>
            <person name="Albersmeier A."/>
            <person name="Kalinowski J."/>
            <person name="Ruckert C."/>
        </authorList>
    </citation>
    <scope>NUCLEOTIDE SEQUENCE</scope>
    <source>
        <strain evidence="1">CGMCC 1.14988</strain>
    </source>
</reference>
<dbReference type="AlphaFoldDB" id="A0A8J3AAE3"/>
<protein>
    <submittedName>
        <fullName evidence="1">Uncharacterized protein</fullName>
    </submittedName>
</protein>
<name>A0A8J3AAE3_9ACTN</name>
<comment type="caution">
    <text evidence="1">The sequence shown here is derived from an EMBL/GenBank/DDBJ whole genome shotgun (WGS) entry which is preliminary data.</text>
</comment>
<keyword evidence="2" id="KW-1185">Reference proteome</keyword>
<dbReference type="Proteomes" id="UP000650511">
    <property type="component" value="Unassembled WGS sequence"/>
</dbReference>
<reference evidence="1" key="2">
    <citation type="submission" date="2020-09" db="EMBL/GenBank/DDBJ databases">
        <authorList>
            <person name="Sun Q."/>
            <person name="Zhou Y."/>
        </authorList>
    </citation>
    <scope>NUCLEOTIDE SEQUENCE</scope>
    <source>
        <strain evidence="1">CGMCC 1.14988</strain>
    </source>
</reference>
<organism evidence="1 2">
    <name type="scientific">Egicoccus halophilus</name>
    <dbReference type="NCBI Taxonomy" id="1670830"/>
    <lineage>
        <taxon>Bacteria</taxon>
        <taxon>Bacillati</taxon>
        <taxon>Actinomycetota</taxon>
        <taxon>Nitriliruptoria</taxon>
        <taxon>Egicoccales</taxon>
        <taxon>Egicoccaceae</taxon>
        <taxon>Egicoccus</taxon>
    </lineage>
</organism>
<dbReference type="EMBL" id="BMHA01000006">
    <property type="protein sequence ID" value="GGI06470.1"/>
    <property type="molecule type" value="Genomic_DNA"/>
</dbReference>